<reference evidence="2 3" key="1">
    <citation type="submission" date="2018-01" db="EMBL/GenBank/DDBJ databases">
        <title>Whole genome sequencing of Histamine producing bacteria.</title>
        <authorList>
            <person name="Butler K."/>
        </authorList>
    </citation>
    <scope>NUCLEOTIDE SEQUENCE [LARGE SCALE GENOMIC DNA]</scope>
    <source>
        <strain evidence="2 3">DSM 24669</strain>
    </source>
</reference>
<evidence type="ECO:0000256" key="1">
    <source>
        <dbReference type="SAM" id="Phobius"/>
    </source>
</evidence>
<keyword evidence="1" id="KW-0472">Membrane</keyword>
<dbReference type="RefSeq" id="WP_084711678.1">
    <property type="nucleotide sequence ID" value="NZ_AP024852.1"/>
</dbReference>
<sequence length="166" mass="18805">MNMHKENGFTLIELIVVIVLVSTLSLIAWPRFFSIQVDSRIAAMNGLKASILTANEQVFGKSIIEGIDKLPEHKLVIDRKNNVAVWVRYGYPVWLGMSVHELLHVNLDEWFYGVNSGNEKEHTLRFGLSKIFNTPRDLMSDDAKKCFVVVKNTLKAVSVEVISDEC</sequence>
<protein>
    <submittedName>
        <fullName evidence="2">Type II secretion system protein</fullName>
    </submittedName>
</protein>
<evidence type="ECO:0000313" key="3">
    <source>
        <dbReference type="Proteomes" id="UP000240481"/>
    </source>
</evidence>
<dbReference type="EMBL" id="PYLZ01000001">
    <property type="protein sequence ID" value="PSW27146.1"/>
    <property type="molecule type" value="Genomic_DNA"/>
</dbReference>
<accession>A0A2T3PDC0</accession>
<keyword evidence="1" id="KW-1133">Transmembrane helix</keyword>
<gene>
    <name evidence="2" type="ORF">C9I94_04015</name>
</gene>
<dbReference type="InterPro" id="IPR012902">
    <property type="entry name" value="N_methyl_site"/>
</dbReference>
<feature type="transmembrane region" description="Helical" evidence="1">
    <location>
        <begin position="12"/>
        <end position="32"/>
    </location>
</feature>
<dbReference type="Gene3D" id="3.30.700.10">
    <property type="entry name" value="Glycoprotein, Type 4 Pilin"/>
    <property type="match status" value="1"/>
</dbReference>
<dbReference type="OrthoDB" id="5918848at2"/>
<dbReference type="AlphaFoldDB" id="A0A2T3PDC0"/>
<dbReference type="InterPro" id="IPR045584">
    <property type="entry name" value="Pilin-like"/>
</dbReference>
<proteinExistence type="predicted"/>
<keyword evidence="1" id="KW-0812">Transmembrane</keyword>
<organism evidence="2 3">
    <name type="scientific">Photobacterium swingsii</name>
    <dbReference type="NCBI Taxonomy" id="680026"/>
    <lineage>
        <taxon>Bacteria</taxon>
        <taxon>Pseudomonadati</taxon>
        <taxon>Pseudomonadota</taxon>
        <taxon>Gammaproteobacteria</taxon>
        <taxon>Vibrionales</taxon>
        <taxon>Vibrionaceae</taxon>
        <taxon>Photobacterium</taxon>
    </lineage>
</organism>
<dbReference type="Proteomes" id="UP000240481">
    <property type="component" value="Unassembled WGS sequence"/>
</dbReference>
<name>A0A2T3PDC0_9GAMM</name>
<dbReference type="Pfam" id="PF07963">
    <property type="entry name" value="N_methyl"/>
    <property type="match status" value="1"/>
</dbReference>
<evidence type="ECO:0000313" key="2">
    <source>
        <dbReference type="EMBL" id="PSW27146.1"/>
    </source>
</evidence>
<keyword evidence="3" id="KW-1185">Reference proteome</keyword>
<comment type="caution">
    <text evidence="2">The sequence shown here is derived from an EMBL/GenBank/DDBJ whole genome shotgun (WGS) entry which is preliminary data.</text>
</comment>
<dbReference type="NCBIfam" id="TIGR02532">
    <property type="entry name" value="IV_pilin_GFxxxE"/>
    <property type="match status" value="1"/>
</dbReference>
<dbReference type="SUPFAM" id="SSF54523">
    <property type="entry name" value="Pili subunits"/>
    <property type="match status" value="1"/>
</dbReference>